<gene>
    <name evidence="7" type="ORF">BOX15_Mlig005260g1</name>
</gene>
<dbReference type="STRING" id="282301.A0A267FCW0"/>
<dbReference type="PANTHER" id="PTHR11266">
    <property type="entry name" value="PEROXISOMAL MEMBRANE PROTEIN 2, PXMP2 MPV17"/>
    <property type="match status" value="1"/>
</dbReference>
<evidence type="ECO:0000256" key="6">
    <source>
        <dbReference type="RuleBase" id="RU363053"/>
    </source>
</evidence>
<dbReference type="PANTHER" id="PTHR11266:SF8">
    <property type="entry name" value="MPV17-LIKE PROTEIN 2"/>
    <property type="match status" value="1"/>
</dbReference>
<dbReference type="GO" id="GO:0061668">
    <property type="term" value="P:mitochondrial ribosome assembly"/>
    <property type="evidence" value="ECO:0007669"/>
    <property type="project" value="TreeGrafter"/>
</dbReference>
<evidence type="ECO:0000256" key="1">
    <source>
        <dbReference type="ARBA" id="ARBA00004141"/>
    </source>
</evidence>
<feature type="transmembrane region" description="Helical" evidence="6">
    <location>
        <begin position="166"/>
        <end position="183"/>
    </location>
</feature>
<name>A0A267FCW0_9PLAT</name>
<comment type="similarity">
    <text evidence="2 6">Belongs to the peroxisomal membrane protein PXMP2/4 family.</text>
</comment>
<dbReference type="OrthoDB" id="10267969at2759"/>
<evidence type="ECO:0000313" key="8">
    <source>
        <dbReference type="Proteomes" id="UP000215902"/>
    </source>
</evidence>
<dbReference type="AlphaFoldDB" id="A0A267FCW0"/>
<protein>
    <recommendedName>
        <fullName evidence="9">Mpv17-like protein 2</fullName>
    </recommendedName>
</protein>
<evidence type="ECO:0000256" key="4">
    <source>
        <dbReference type="ARBA" id="ARBA00022989"/>
    </source>
</evidence>
<accession>A0A267FCW0</accession>
<dbReference type="EMBL" id="NIVC01001187">
    <property type="protein sequence ID" value="PAA71054.1"/>
    <property type="molecule type" value="Genomic_DNA"/>
</dbReference>
<evidence type="ECO:0008006" key="9">
    <source>
        <dbReference type="Google" id="ProtNLM"/>
    </source>
</evidence>
<reference evidence="7 8" key="1">
    <citation type="submission" date="2017-06" db="EMBL/GenBank/DDBJ databases">
        <title>A platform for efficient transgenesis in Macrostomum lignano, a flatworm model organism for stem cell research.</title>
        <authorList>
            <person name="Berezikov E."/>
        </authorList>
    </citation>
    <scope>NUCLEOTIDE SEQUENCE [LARGE SCALE GENOMIC DNA]</scope>
    <source>
        <strain evidence="7">DV1</strain>
        <tissue evidence="7">Whole organism</tissue>
    </source>
</reference>
<evidence type="ECO:0000256" key="2">
    <source>
        <dbReference type="ARBA" id="ARBA00006824"/>
    </source>
</evidence>
<evidence type="ECO:0000256" key="3">
    <source>
        <dbReference type="ARBA" id="ARBA00022692"/>
    </source>
</evidence>
<keyword evidence="8" id="KW-1185">Reference proteome</keyword>
<dbReference type="Proteomes" id="UP000215902">
    <property type="component" value="Unassembled WGS sequence"/>
</dbReference>
<feature type="transmembrane region" description="Helical" evidence="6">
    <location>
        <begin position="66"/>
        <end position="84"/>
    </location>
</feature>
<keyword evidence="5 6" id="KW-0472">Membrane</keyword>
<comment type="subcellular location">
    <subcellularLocation>
        <location evidence="1">Membrane</location>
        <topology evidence="1">Multi-pass membrane protein</topology>
    </subcellularLocation>
</comment>
<feature type="transmembrane region" description="Helical" evidence="6">
    <location>
        <begin position="105"/>
        <end position="122"/>
    </location>
</feature>
<keyword evidence="4 6" id="KW-1133">Transmembrane helix</keyword>
<sequence length="207" mass="23854">MTAWRRAVDALKRFHELAYSPRYLLLTNLATAPALLSIGDLAAQKLEQRLGSRPVGPIDWSRTKRIYIVGLLLATPQHFWYVLLDHRLPGRAGRTIVKKILMDQIGMGIGINFCFFLLMPLLEGRTPAQAWETACRKFPTAYLADWLVWPPAQAVNFYFLPPKYRILYLSFITAFWDFFLSFYHHRQAGGHQHQLEEGAEAEKVKAH</sequence>
<evidence type="ECO:0000256" key="5">
    <source>
        <dbReference type="ARBA" id="ARBA00023136"/>
    </source>
</evidence>
<comment type="caution">
    <text evidence="7">The sequence shown here is derived from an EMBL/GenBank/DDBJ whole genome shotgun (WGS) entry which is preliminary data.</text>
</comment>
<keyword evidence="3 6" id="KW-0812">Transmembrane</keyword>
<proteinExistence type="inferred from homology"/>
<dbReference type="GO" id="GO:0005739">
    <property type="term" value="C:mitochondrion"/>
    <property type="evidence" value="ECO:0007669"/>
    <property type="project" value="TreeGrafter"/>
</dbReference>
<evidence type="ECO:0000313" key="7">
    <source>
        <dbReference type="EMBL" id="PAA71054.1"/>
    </source>
</evidence>
<feature type="transmembrane region" description="Helical" evidence="6">
    <location>
        <begin position="23"/>
        <end position="46"/>
    </location>
</feature>
<dbReference type="InterPro" id="IPR007248">
    <property type="entry name" value="Mpv17_PMP22"/>
</dbReference>
<dbReference type="Pfam" id="PF04117">
    <property type="entry name" value="Mpv17_PMP22"/>
    <property type="match status" value="1"/>
</dbReference>
<dbReference type="GO" id="GO:0016020">
    <property type="term" value="C:membrane"/>
    <property type="evidence" value="ECO:0007669"/>
    <property type="project" value="UniProtKB-SubCell"/>
</dbReference>
<organism evidence="7 8">
    <name type="scientific">Macrostomum lignano</name>
    <dbReference type="NCBI Taxonomy" id="282301"/>
    <lineage>
        <taxon>Eukaryota</taxon>
        <taxon>Metazoa</taxon>
        <taxon>Spiralia</taxon>
        <taxon>Lophotrochozoa</taxon>
        <taxon>Platyhelminthes</taxon>
        <taxon>Rhabditophora</taxon>
        <taxon>Macrostomorpha</taxon>
        <taxon>Macrostomida</taxon>
        <taxon>Macrostomidae</taxon>
        <taxon>Macrostomum</taxon>
    </lineage>
</organism>